<dbReference type="GO" id="GO:0016020">
    <property type="term" value="C:membrane"/>
    <property type="evidence" value="ECO:0007669"/>
    <property type="project" value="UniProtKB-SubCell"/>
</dbReference>
<dbReference type="PANTHER" id="PTHR31086">
    <property type="entry name" value="ALUMINUM-ACTIVATED MALATE TRANSPORTER 10"/>
    <property type="match status" value="1"/>
</dbReference>
<evidence type="ECO:0000256" key="2">
    <source>
        <dbReference type="ARBA" id="ARBA00007079"/>
    </source>
</evidence>
<reference evidence="10 11" key="1">
    <citation type="submission" date="2018-10" db="EMBL/GenBank/DDBJ databases">
        <title>A high-quality apple genome assembly.</title>
        <authorList>
            <person name="Hu J."/>
        </authorList>
    </citation>
    <scope>NUCLEOTIDE SEQUENCE [LARGE SCALE GENOMIC DNA]</scope>
    <source>
        <strain evidence="11">cv. HFTH1</strain>
        <tissue evidence="10">Young leaf</tissue>
    </source>
</reference>
<gene>
    <name evidence="10" type="ORF">DVH24_005581</name>
</gene>
<feature type="transmembrane region" description="Helical" evidence="9">
    <location>
        <begin position="104"/>
        <end position="121"/>
    </location>
</feature>
<keyword evidence="4 9" id="KW-0812">Transmembrane</keyword>
<evidence type="ECO:0000256" key="5">
    <source>
        <dbReference type="ARBA" id="ARBA00022989"/>
    </source>
</evidence>
<protein>
    <recommendedName>
        <fullName evidence="12">Aluminum-activated malate transporter 2-like</fullName>
    </recommendedName>
</protein>
<comment type="caution">
    <text evidence="10">The sequence shown here is derived from an EMBL/GenBank/DDBJ whole genome shotgun (WGS) entry which is preliminary data.</text>
</comment>
<feature type="transmembrane region" description="Helical" evidence="9">
    <location>
        <begin position="79"/>
        <end position="97"/>
    </location>
</feature>
<evidence type="ECO:0000256" key="1">
    <source>
        <dbReference type="ARBA" id="ARBA00004141"/>
    </source>
</evidence>
<feature type="transmembrane region" description="Helical" evidence="9">
    <location>
        <begin position="189"/>
        <end position="211"/>
    </location>
</feature>
<feature type="transmembrane region" description="Helical" evidence="9">
    <location>
        <begin position="159"/>
        <end position="177"/>
    </location>
</feature>
<keyword evidence="7 9" id="KW-0472">Membrane</keyword>
<evidence type="ECO:0000256" key="9">
    <source>
        <dbReference type="SAM" id="Phobius"/>
    </source>
</evidence>
<keyword evidence="5 9" id="KW-1133">Transmembrane helix</keyword>
<accession>A0A498IIC4</accession>
<name>A0A498IIC4_MALDO</name>
<proteinExistence type="inferred from homology"/>
<evidence type="ECO:0000313" key="10">
    <source>
        <dbReference type="EMBL" id="RXH83328.1"/>
    </source>
</evidence>
<keyword evidence="6" id="KW-0406">Ion transport</keyword>
<evidence type="ECO:0000256" key="6">
    <source>
        <dbReference type="ARBA" id="ARBA00023065"/>
    </source>
</evidence>
<dbReference type="Pfam" id="PF11744">
    <property type="entry name" value="ALMT"/>
    <property type="match status" value="1"/>
</dbReference>
<dbReference type="AlphaFoldDB" id="A0A498IIC4"/>
<dbReference type="GO" id="GO:0015743">
    <property type="term" value="P:malate transport"/>
    <property type="evidence" value="ECO:0007669"/>
    <property type="project" value="InterPro"/>
</dbReference>
<evidence type="ECO:0000256" key="8">
    <source>
        <dbReference type="ARBA" id="ARBA00023303"/>
    </source>
</evidence>
<dbReference type="STRING" id="3750.A0A498IIC4"/>
<evidence type="ECO:0000313" key="11">
    <source>
        <dbReference type="Proteomes" id="UP000290289"/>
    </source>
</evidence>
<dbReference type="InterPro" id="IPR020966">
    <property type="entry name" value="ALMT"/>
</dbReference>
<dbReference type="Proteomes" id="UP000290289">
    <property type="component" value="Chromosome 11"/>
</dbReference>
<evidence type="ECO:0000256" key="3">
    <source>
        <dbReference type="ARBA" id="ARBA00022448"/>
    </source>
</evidence>
<keyword evidence="8" id="KW-0407">Ion channel</keyword>
<feature type="transmembrane region" description="Helical" evidence="9">
    <location>
        <begin position="127"/>
        <end position="147"/>
    </location>
</feature>
<keyword evidence="11" id="KW-1185">Reference proteome</keyword>
<comment type="similarity">
    <text evidence="2">Belongs to the aromatic acid exporter (TC 2.A.85) family.</text>
</comment>
<keyword evidence="3" id="KW-0813">Transport</keyword>
<dbReference type="EMBL" id="RDQH01000337">
    <property type="protein sequence ID" value="RXH83328.1"/>
    <property type="molecule type" value="Genomic_DNA"/>
</dbReference>
<evidence type="ECO:0000256" key="4">
    <source>
        <dbReference type="ARBA" id="ARBA00022692"/>
    </source>
</evidence>
<organism evidence="10 11">
    <name type="scientific">Malus domestica</name>
    <name type="common">Apple</name>
    <name type="synonym">Pyrus malus</name>
    <dbReference type="NCBI Taxonomy" id="3750"/>
    <lineage>
        <taxon>Eukaryota</taxon>
        <taxon>Viridiplantae</taxon>
        <taxon>Streptophyta</taxon>
        <taxon>Embryophyta</taxon>
        <taxon>Tracheophyta</taxon>
        <taxon>Spermatophyta</taxon>
        <taxon>Magnoliopsida</taxon>
        <taxon>eudicotyledons</taxon>
        <taxon>Gunneridae</taxon>
        <taxon>Pentapetalae</taxon>
        <taxon>rosids</taxon>
        <taxon>fabids</taxon>
        <taxon>Rosales</taxon>
        <taxon>Rosaceae</taxon>
        <taxon>Amygdaloideae</taxon>
        <taxon>Maleae</taxon>
        <taxon>Malus</taxon>
    </lineage>
</organism>
<evidence type="ECO:0000256" key="7">
    <source>
        <dbReference type="ARBA" id="ARBA00023136"/>
    </source>
</evidence>
<dbReference type="GO" id="GO:0034220">
    <property type="term" value="P:monoatomic ion transmembrane transport"/>
    <property type="evidence" value="ECO:0007669"/>
    <property type="project" value="UniProtKB-KW"/>
</dbReference>
<feature type="transmembrane region" description="Helical" evidence="9">
    <location>
        <begin position="48"/>
        <end position="67"/>
    </location>
</feature>
<sequence>MASPAVRDQDNHNDAENSSIGYCGKVMNKVVEFPRKLKKFGQDDPRRIVHSLKVGLAVLLVSLLYYFQPFYNGLGDTAMWAILTVVVVFEFSVGATLGRGLNRILATFLAGALGFGVHHLANLSGDIAHPILIGIFVFLLAASVTFIRFFPRMKARYDYGLLIFILTFCLISVSGYRDEEILEMAHKRASTILIGAFIAVFVCVFICPVWAGEDLHNSVAKNIEKLGSFLEGFGVEYFKVVGSGESNLAHLQGYFSVLNSKQSEETQANFARWEPRHGRFRYRHPWRYYLKIGNLTRQCAYRIDTLSGYLNSEVQTLLNIQNNQVQELCMKMSSESGKALKELAWALKTMTEPCSAASSHITKSRAAANNLKSMLRTNAAAVAGVGGDQVRLLDIVPAVTVASLLSEIVAYAEAIEKSIQKLASFQHVQFKSAERKKPTALTSCKTSSSNVGPHHVITMDRLASLQVQESNKEIGSKFQRIRSAV</sequence>
<comment type="subcellular location">
    <subcellularLocation>
        <location evidence="1">Membrane</location>
        <topology evidence="1">Multi-pass membrane protein</topology>
    </subcellularLocation>
</comment>
<evidence type="ECO:0008006" key="12">
    <source>
        <dbReference type="Google" id="ProtNLM"/>
    </source>
</evidence>